<proteinExistence type="predicted"/>
<dbReference type="InterPro" id="IPR006680">
    <property type="entry name" value="Amidohydro-rel"/>
</dbReference>
<accession>A0A853G4Y6</accession>
<evidence type="ECO:0000259" key="1">
    <source>
        <dbReference type="Pfam" id="PF04909"/>
    </source>
</evidence>
<gene>
    <name evidence="2" type="ORF">H0A72_10730</name>
</gene>
<dbReference type="SUPFAM" id="SSF51556">
    <property type="entry name" value="Metallo-dependent hydrolases"/>
    <property type="match status" value="1"/>
</dbReference>
<reference evidence="2 3" key="1">
    <citation type="submission" date="2020-07" db="EMBL/GenBank/DDBJ databases">
        <title>Taxonomic revisions and descriptions of new bacterial species based on genomic comparisons in the high-G+C-content subgroup of the family Alcaligenaceae.</title>
        <authorList>
            <person name="Szabo A."/>
            <person name="Felfoldi T."/>
        </authorList>
    </citation>
    <scope>NUCLEOTIDE SEQUENCE [LARGE SCALE GENOMIC DNA]</scope>
    <source>
        <strain evidence="2 3">LMG 24012</strain>
    </source>
</reference>
<feature type="domain" description="Amidohydrolase-related" evidence="1">
    <location>
        <begin position="15"/>
        <end position="277"/>
    </location>
</feature>
<evidence type="ECO:0000313" key="2">
    <source>
        <dbReference type="EMBL" id="NYT49781.1"/>
    </source>
</evidence>
<keyword evidence="2" id="KW-0378">Hydrolase</keyword>
<protein>
    <submittedName>
        <fullName evidence="2">Amidohydrolase family protein</fullName>
    </submittedName>
</protein>
<evidence type="ECO:0000313" key="3">
    <source>
        <dbReference type="Proteomes" id="UP000559809"/>
    </source>
</evidence>
<keyword evidence="3" id="KW-1185">Reference proteome</keyword>
<dbReference type="Proteomes" id="UP000559809">
    <property type="component" value="Unassembled WGS sequence"/>
</dbReference>
<dbReference type="PANTHER" id="PTHR35563:SF2">
    <property type="entry name" value="BARREL METAL-DEPENDENT HYDROLASE, PUTATIVE (AFU_ORTHOLOGUE AFUA_1G16240)-RELATED"/>
    <property type="match status" value="1"/>
</dbReference>
<name>A0A853G4Y6_9BURK</name>
<dbReference type="InterPro" id="IPR052358">
    <property type="entry name" value="Aro_Compnd_Degr_Hydrolases"/>
</dbReference>
<dbReference type="InterPro" id="IPR032466">
    <property type="entry name" value="Metal_Hydrolase"/>
</dbReference>
<organism evidence="2 3">
    <name type="scientific">Parapusillimonas granuli</name>
    <dbReference type="NCBI Taxonomy" id="380911"/>
    <lineage>
        <taxon>Bacteria</taxon>
        <taxon>Pseudomonadati</taxon>
        <taxon>Pseudomonadota</taxon>
        <taxon>Betaproteobacteria</taxon>
        <taxon>Burkholderiales</taxon>
        <taxon>Alcaligenaceae</taxon>
        <taxon>Parapusillimonas</taxon>
    </lineage>
</organism>
<dbReference type="PANTHER" id="PTHR35563">
    <property type="entry name" value="BARREL METAL-DEPENDENT HYDROLASE, PUTATIVE (AFU_ORTHOLOGUE AFUA_1G16240)-RELATED"/>
    <property type="match status" value="1"/>
</dbReference>
<sequence>MADRVGKWQLPAGSCDCHMHIIDRRFPFAQGALPLNREARVEDYRRLQARYGLQRAVVVQATYYGTDNSCVLESLREFGGTARGVVVVDGGASLETLRRFRAAGVQGIRCRMTDRAVVAWEDIPRLAKSAADLGWHIQLQMDGRRLHEREDMIRELPCDVVIEHSGKFMEPVDVSHPGLAALLRLLDTGRVWVKLSGIYNTSLSGPPLYADLENLTRTLVRHAPGHMVWASDWPFVLTADEDLPRVGDLIGAMLRWVPEQELRKKIFSDNPARLYKFL</sequence>
<dbReference type="EMBL" id="JACCEM010000005">
    <property type="protein sequence ID" value="NYT49781.1"/>
    <property type="molecule type" value="Genomic_DNA"/>
</dbReference>
<dbReference type="AlphaFoldDB" id="A0A853G4Y6"/>
<comment type="caution">
    <text evidence="2">The sequence shown here is derived from an EMBL/GenBank/DDBJ whole genome shotgun (WGS) entry which is preliminary data.</text>
</comment>
<dbReference type="Gene3D" id="3.20.20.140">
    <property type="entry name" value="Metal-dependent hydrolases"/>
    <property type="match status" value="1"/>
</dbReference>
<dbReference type="GO" id="GO:0016787">
    <property type="term" value="F:hydrolase activity"/>
    <property type="evidence" value="ECO:0007669"/>
    <property type="project" value="UniProtKB-KW"/>
</dbReference>
<dbReference type="Pfam" id="PF04909">
    <property type="entry name" value="Amidohydro_2"/>
    <property type="match status" value="1"/>
</dbReference>